<feature type="binding site" evidence="5">
    <location>
        <position position="62"/>
    </location>
    <ligand>
        <name>Zn(2+)</name>
        <dbReference type="ChEBI" id="CHEBI:29105"/>
    </ligand>
</feature>
<dbReference type="PIRSF" id="PIRSF017020">
    <property type="entry name" value="AstE"/>
    <property type="match status" value="1"/>
</dbReference>
<accession>A0ABW7P2X0</accession>
<evidence type="ECO:0000256" key="3">
    <source>
        <dbReference type="ARBA" id="ARBA00022801"/>
    </source>
</evidence>
<keyword evidence="4 5" id="KW-0862">Zinc</keyword>
<reference evidence="9 10" key="1">
    <citation type="submission" date="2024-08" db="EMBL/GenBank/DDBJ databases">
        <title>Oceanimonas smirnovii Genome sequencing and assembly.</title>
        <authorList>
            <person name="Tang B."/>
        </authorList>
    </citation>
    <scope>NUCLEOTIDE SEQUENCE [LARGE SCALE GENOMIC DNA]</scope>
    <source>
        <strain evidence="9 10">OS2020-119</strain>
    </source>
</reference>
<evidence type="ECO:0000256" key="4">
    <source>
        <dbReference type="ARBA" id="ARBA00022833"/>
    </source>
</evidence>
<dbReference type="GO" id="GO:0009017">
    <property type="term" value="F:succinylglutamate desuccinylase activity"/>
    <property type="evidence" value="ECO:0007669"/>
    <property type="project" value="UniProtKB-EC"/>
</dbReference>
<dbReference type="CDD" id="cd03855">
    <property type="entry name" value="M14_ASTE"/>
    <property type="match status" value="1"/>
</dbReference>
<dbReference type="PANTHER" id="PTHR15162">
    <property type="entry name" value="ASPARTOACYLASE"/>
    <property type="match status" value="1"/>
</dbReference>
<keyword evidence="2 5" id="KW-0479">Metal-binding</keyword>
<gene>
    <name evidence="5 9" type="primary">astE</name>
    <name evidence="9" type="ORF">AB9R89_09915</name>
</gene>
<feature type="active site" evidence="5">
    <location>
        <position position="218"/>
    </location>
</feature>
<dbReference type="RefSeq" id="WP_395535804.1">
    <property type="nucleotide sequence ID" value="NZ_CP166302.1"/>
</dbReference>
<dbReference type="InterPro" id="IPR007036">
    <property type="entry name" value="Aste_AspA_hybrid_dom"/>
</dbReference>
<dbReference type="InterPro" id="IPR050178">
    <property type="entry name" value="AspA/AstE_fam"/>
</dbReference>
<dbReference type="Pfam" id="PF24827">
    <property type="entry name" value="AstE_AspA_cat"/>
    <property type="match status" value="1"/>
</dbReference>
<evidence type="ECO:0000259" key="7">
    <source>
        <dbReference type="Pfam" id="PF04952"/>
    </source>
</evidence>
<dbReference type="NCBIfam" id="TIGR03242">
    <property type="entry name" value="arg_catab_astE"/>
    <property type="match status" value="1"/>
</dbReference>
<feature type="domain" description="AstE/AspA barrel-sandwich hybrid" evidence="7">
    <location>
        <begin position="258"/>
        <end position="331"/>
    </location>
</feature>
<dbReference type="Pfam" id="PF04952">
    <property type="entry name" value="AstE_AspA_hybrid"/>
    <property type="match status" value="1"/>
</dbReference>
<proteinExistence type="inferred from homology"/>
<feature type="domain" description="Succinylglutamate desuccinylase/Aspartoacylase catalytic" evidence="8">
    <location>
        <begin position="49"/>
        <end position="242"/>
    </location>
</feature>
<dbReference type="InterPro" id="IPR055438">
    <property type="entry name" value="AstE_AspA_cat"/>
</dbReference>
<dbReference type="NCBIfam" id="NF003706">
    <property type="entry name" value="PRK05324.1"/>
    <property type="match status" value="1"/>
</dbReference>
<dbReference type="EMBL" id="JBGFTR010000014">
    <property type="protein sequence ID" value="MFH7565640.1"/>
    <property type="molecule type" value="Genomic_DNA"/>
</dbReference>
<evidence type="ECO:0000313" key="10">
    <source>
        <dbReference type="Proteomes" id="UP001610706"/>
    </source>
</evidence>
<name>A0ABW7P2X0_9GAMM</name>
<evidence type="ECO:0000256" key="5">
    <source>
        <dbReference type="HAMAP-Rule" id="MF_00767"/>
    </source>
</evidence>
<dbReference type="HAMAP" id="MF_00767">
    <property type="entry name" value="Arg_catab_AstE"/>
    <property type="match status" value="1"/>
</dbReference>
<dbReference type="PANTHER" id="PTHR15162:SF7">
    <property type="entry name" value="SUCCINYLGLUTAMATE DESUCCINYLASE"/>
    <property type="match status" value="1"/>
</dbReference>
<keyword evidence="1 5" id="KW-0056">Arginine metabolism</keyword>
<evidence type="ECO:0000256" key="1">
    <source>
        <dbReference type="ARBA" id="ARBA00022503"/>
    </source>
</evidence>
<comment type="caution">
    <text evidence="9">The sequence shown here is derived from an EMBL/GenBank/DDBJ whole genome shotgun (WGS) entry which is preliminary data.</text>
</comment>
<dbReference type="InterPro" id="IPR016681">
    <property type="entry name" value="SuccinylGlu_desuccinylase"/>
</dbReference>
<dbReference type="EC" id="3.5.1.96" evidence="5 6"/>
<sequence>MTHALGDFLALSRQHPWYLSPSVYSLPCGTAAQIWDTGVLCLEPDNPAGRDLIISCGIHGNETAPIELCEALLHRLISGELTCRQRVLFIFGNPAAMNAAVRELDENLNRLFSGAHAEGNEVNQERKRAALLESYVTRFFSVREHAERLHYDLHTAIRPSQREKFAVYPYLHGAPYSRAQLALLQAAGINTVLLAHEPTTTFSYFSAHRFNAHAFTLELGKVMPFGDNDLTRLTALNQCLEALISEPGWQPPPLTPEHLDVFAVSQEIVKNTDDFALCFNNDVSNFTEFEQGVLLATDQQQQWHVQQEREAVVFPNAGVACGQRAALMVVPVSSFTLPLR</sequence>
<comment type="similarity">
    <text evidence="5">Belongs to the AspA/AstE family. Succinylglutamate desuccinylase subfamily.</text>
</comment>
<dbReference type="SUPFAM" id="SSF53187">
    <property type="entry name" value="Zn-dependent exopeptidases"/>
    <property type="match status" value="1"/>
</dbReference>
<evidence type="ECO:0000259" key="8">
    <source>
        <dbReference type="Pfam" id="PF24827"/>
    </source>
</evidence>
<feature type="binding site" evidence="5">
    <location>
        <position position="59"/>
    </location>
    <ligand>
        <name>Zn(2+)</name>
        <dbReference type="ChEBI" id="CHEBI:29105"/>
    </ligand>
</feature>
<dbReference type="Proteomes" id="UP001610706">
    <property type="component" value="Unassembled WGS sequence"/>
</dbReference>
<keyword evidence="3 5" id="KW-0378">Hydrolase</keyword>
<keyword evidence="10" id="KW-1185">Reference proteome</keyword>
<comment type="pathway">
    <text evidence="5">Amino-acid degradation; L-arginine degradation via AST pathway; L-glutamate and succinate from L-arginine: step 5/5.</text>
</comment>
<evidence type="ECO:0000256" key="6">
    <source>
        <dbReference type="NCBIfam" id="TIGR03242"/>
    </source>
</evidence>
<organism evidence="9 10">
    <name type="scientific">Oceanimonas smirnovii</name>
    <dbReference type="NCBI Taxonomy" id="264574"/>
    <lineage>
        <taxon>Bacteria</taxon>
        <taxon>Pseudomonadati</taxon>
        <taxon>Pseudomonadota</taxon>
        <taxon>Gammaproteobacteria</taxon>
        <taxon>Aeromonadales</taxon>
        <taxon>Aeromonadaceae</taxon>
        <taxon>Oceanimonas</taxon>
    </lineage>
</organism>
<feature type="binding site" evidence="5">
    <location>
        <position position="154"/>
    </location>
    <ligand>
        <name>Zn(2+)</name>
        <dbReference type="ChEBI" id="CHEBI:29105"/>
    </ligand>
</feature>
<evidence type="ECO:0000256" key="2">
    <source>
        <dbReference type="ARBA" id="ARBA00022723"/>
    </source>
</evidence>
<comment type="function">
    <text evidence="5">Transforms N(2)-succinylglutamate into succinate and glutamate.</text>
</comment>
<protein>
    <recommendedName>
        <fullName evidence="5 6">Succinylglutamate desuccinylase</fullName>
        <ecNumber evidence="5 6">3.5.1.96</ecNumber>
    </recommendedName>
</protein>
<comment type="catalytic activity">
    <reaction evidence="5">
        <text>N-succinyl-L-glutamate + H2O = L-glutamate + succinate</text>
        <dbReference type="Rhea" id="RHEA:15169"/>
        <dbReference type="ChEBI" id="CHEBI:15377"/>
        <dbReference type="ChEBI" id="CHEBI:29985"/>
        <dbReference type="ChEBI" id="CHEBI:30031"/>
        <dbReference type="ChEBI" id="CHEBI:58763"/>
        <dbReference type="EC" id="3.5.1.96"/>
    </reaction>
</comment>
<evidence type="ECO:0000313" key="9">
    <source>
        <dbReference type="EMBL" id="MFH7565640.1"/>
    </source>
</evidence>
<comment type="cofactor">
    <cofactor evidence="5">
        <name>Zn(2+)</name>
        <dbReference type="ChEBI" id="CHEBI:29105"/>
    </cofactor>
    <text evidence="5">Binds 1 zinc ion per subunit.</text>
</comment>
<dbReference type="Gene3D" id="3.40.630.10">
    <property type="entry name" value="Zn peptidases"/>
    <property type="match status" value="1"/>
</dbReference>